<accession>A0ABV4F1G4</accession>
<protein>
    <submittedName>
        <fullName evidence="1">Uncharacterized protein</fullName>
    </submittedName>
</protein>
<keyword evidence="2" id="KW-1185">Reference proteome</keyword>
<reference evidence="1 2" key="1">
    <citation type="submission" date="2024-07" db="EMBL/GenBank/DDBJ databases">
        <title>Genomic Encyclopedia of Type Strains, Phase V (KMG-V): Genome sequencing to study the core and pangenomes of soil and plant-associated prokaryotes.</title>
        <authorList>
            <person name="Whitman W."/>
        </authorList>
    </citation>
    <scope>NUCLEOTIDE SEQUENCE [LARGE SCALE GENOMIC DNA]</scope>
    <source>
        <strain evidence="1 2">USDA 415</strain>
    </source>
</reference>
<comment type="caution">
    <text evidence="1">The sequence shown here is derived from an EMBL/GenBank/DDBJ whole genome shotgun (WGS) entry which is preliminary data.</text>
</comment>
<gene>
    <name evidence="1" type="ORF">ABIF29_003674</name>
</gene>
<evidence type="ECO:0000313" key="1">
    <source>
        <dbReference type="EMBL" id="MEY9316875.1"/>
    </source>
</evidence>
<evidence type="ECO:0000313" key="2">
    <source>
        <dbReference type="Proteomes" id="UP001565471"/>
    </source>
</evidence>
<dbReference type="EMBL" id="JBGBZA010000002">
    <property type="protein sequence ID" value="MEY9316875.1"/>
    <property type="molecule type" value="Genomic_DNA"/>
</dbReference>
<dbReference type="RefSeq" id="WP_253623502.1">
    <property type="nucleotide sequence ID" value="NZ_CP126004.1"/>
</dbReference>
<sequence>MSNVTSKITNVVVVSAGPIGFSATKIENEGKKPQLKFRMICGDQVLADMGEEAARFFTSQVQQAFAIVHEDEWTRCPTYAAVEADRKRIAARNAAV</sequence>
<proteinExistence type="predicted"/>
<organism evidence="1 2">
    <name type="scientific">Bradyrhizobium elkanii</name>
    <dbReference type="NCBI Taxonomy" id="29448"/>
    <lineage>
        <taxon>Bacteria</taxon>
        <taxon>Pseudomonadati</taxon>
        <taxon>Pseudomonadota</taxon>
        <taxon>Alphaproteobacteria</taxon>
        <taxon>Hyphomicrobiales</taxon>
        <taxon>Nitrobacteraceae</taxon>
        <taxon>Bradyrhizobium</taxon>
    </lineage>
</organism>
<name>A0ABV4F1G4_BRAEL</name>
<dbReference type="Proteomes" id="UP001565471">
    <property type="component" value="Unassembled WGS sequence"/>
</dbReference>